<dbReference type="Gene3D" id="2.40.33.40">
    <property type="entry name" value="Phosphotransferase system, glucitol/sorbitol-specific IIA component"/>
    <property type="match status" value="1"/>
</dbReference>
<dbReference type="RefSeq" id="WP_042216538.1">
    <property type="nucleotide sequence ID" value="NZ_CP009285.1"/>
</dbReference>
<dbReference type="Pfam" id="PF03829">
    <property type="entry name" value="PTSIIA_gutA"/>
    <property type="match status" value="1"/>
</dbReference>
<reference evidence="2" key="1">
    <citation type="submission" date="2014-08" db="EMBL/GenBank/DDBJ databases">
        <title>Comparative genomics of the Paenibacillus odorifer group.</title>
        <authorList>
            <person name="den Bakker H.C."/>
            <person name="Tsai Y.-C.Y.-C."/>
            <person name="Martin N."/>
            <person name="Korlach J."/>
            <person name="Wiedmann M."/>
        </authorList>
    </citation>
    <scope>NUCLEOTIDE SEQUENCE [LARGE SCALE GENOMIC DNA]</scope>
    <source>
        <strain evidence="2">DSM 13188</strain>
    </source>
</reference>
<comment type="caution">
    <text evidence="1">Lacks conserved residue(s) required for the propagation of feature annotation.</text>
</comment>
<dbReference type="GO" id="GO:0009401">
    <property type="term" value="P:phosphoenolpyruvate-dependent sugar phosphotransferase system"/>
    <property type="evidence" value="ECO:0007669"/>
    <property type="project" value="InterPro"/>
</dbReference>
<proteinExistence type="predicted"/>
<evidence type="ECO:0000313" key="3">
    <source>
        <dbReference type="Proteomes" id="UP000029518"/>
    </source>
</evidence>
<organism evidence="2 3">
    <name type="scientific">Paenibacillus borealis</name>
    <dbReference type="NCBI Taxonomy" id="160799"/>
    <lineage>
        <taxon>Bacteria</taxon>
        <taxon>Bacillati</taxon>
        <taxon>Bacillota</taxon>
        <taxon>Bacilli</taxon>
        <taxon>Bacillales</taxon>
        <taxon>Paenibacillaceae</taxon>
        <taxon>Paenibacillus</taxon>
    </lineage>
</organism>
<dbReference type="KEGG" id="pbd:PBOR_26585"/>
<keyword evidence="3" id="KW-1185">Reference proteome</keyword>
<dbReference type="OrthoDB" id="5113885at2"/>
<dbReference type="SUPFAM" id="SSF141530">
    <property type="entry name" value="PTSIIA/GutA-like"/>
    <property type="match status" value="1"/>
</dbReference>
<gene>
    <name evidence="2" type="ORF">PBOR_26585</name>
</gene>
<name>A0A089LJ33_PAEBO</name>
<accession>A0A089LJ33</accession>
<dbReference type="InterPro" id="IPR036665">
    <property type="entry name" value="PTS_IIA_glucitol/sorbitol_sf"/>
</dbReference>
<evidence type="ECO:0000313" key="2">
    <source>
        <dbReference type="EMBL" id="AIQ60120.1"/>
    </source>
</evidence>
<dbReference type="HOGENOM" id="CLU_138435_2_1_9"/>
<dbReference type="PANTHER" id="PTHR40398:SF1">
    <property type="entry name" value="PTS SYSTEM GLUCITOL_SORBITOL-SPECIFIC EIIA COMPONENT"/>
    <property type="match status" value="1"/>
</dbReference>
<dbReference type="PROSITE" id="PS51097">
    <property type="entry name" value="PTS_EIIA_TYPE_5"/>
    <property type="match status" value="1"/>
</dbReference>
<dbReference type="GO" id="GO:0008982">
    <property type="term" value="F:protein-N(PI)-phosphohistidine-sugar phosphotransferase activity"/>
    <property type="evidence" value="ECO:0007669"/>
    <property type="project" value="InterPro"/>
</dbReference>
<dbReference type="PANTHER" id="PTHR40398">
    <property type="entry name" value="PTS SYSTEM GLUCITOL/SORBITOL-SPECIFIC EIIA COMPONENT"/>
    <property type="match status" value="1"/>
</dbReference>
<sequence>MQTIYKTRITKFGSAAFDFMEDKVFVLFGNNAPEDVAEYCLLIDLSKVNGEISKGDIFQLGGKSYTITSVGSKVALNLEQLGHITLQFDGKTDEGLPGTLYLENTPFHKPEIGSEIIIIKQ</sequence>
<evidence type="ECO:0000256" key="1">
    <source>
        <dbReference type="PROSITE-ProRule" id="PRU00420"/>
    </source>
</evidence>
<dbReference type="GO" id="GO:0016301">
    <property type="term" value="F:kinase activity"/>
    <property type="evidence" value="ECO:0007669"/>
    <property type="project" value="TreeGrafter"/>
</dbReference>
<dbReference type="InterPro" id="IPR004716">
    <property type="entry name" value="PTS_IIA_glucitol/sorbitol-sp"/>
</dbReference>
<dbReference type="AlphaFoldDB" id="A0A089LJ33"/>
<dbReference type="EMBL" id="CP009285">
    <property type="protein sequence ID" value="AIQ60120.1"/>
    <property type="molecule type" value="Genomic_DNA"/>
</dbReference>
<dbReference type="Proteomes" id="UP000029518">
    <property type="component" value="Chromosome"/>
</dbReference>
<dbReference type="GO" id="GO:0005737">
    <property type="term" value="C:cytoplasm"/>
    <property type="evidence" value="ECO:0007669"/>
    <property type="project" value="InterPro"/>
</dbReference>
<protein>
    <submittedName>
        <fullName evidence="2">PTS sorbitol transporter subunit IIA</fullName>
    </submittedName>
</protein>